<evidence type="ECO:0000256" key="4">
    <source>
        <dbReference type="ARBA" id="ARBA00023239"/>
    </source>
</evidence>
<evidence type="ECO:0000313" key="10">
    <source>
        <dbReference type="EMBL" id="AYL97400.1"/>
    </source>
</evidence>
<evidence type="ECO:0000256" key="8">
    <source>
        <dbReference type="RuleBase" id="RU004479"/>
    </source>
</evidence>
<dbReference type="GO" id="GO:0004397">
    <property type="term" value="F:histidine ammonia-lyase activity"/>
    <property type="evidence" value="ECO:0007669"/>
    <property type="project" value="UniProtKB-UniRule"/>
</dbReference>
<keyword evidence="3 8" id="KW-0369">Histidine metabolism</keyword>
<dbReference type="InterPro" id="IPR022313">
    <property type="entry name" value="Phe/His_NH3-lyase_AS"/>
</dbReference>
<keyword evidence="11" id="KW-1185">Reference proteome</keyword>
<dbReference type="Gene3D" id="1.10.275.10">
    <property type="entry name" value="Fumarase/aspartase (N-terminal domain)"/>
    <property type="match status" value="1"/>
</dbReference>
<dbReference type="NCBIfam" id="TIGR01225">
    <property type="entry name" value="hutH"/>
    <property type="match status" value="1"/>
</dbReference>
<reference evidence="10 11" key="1">
    <citation type="submission" date="2018-10" db="EMBL/GenBank/DDBJ databases">
        <title>Genome sequencing of Mucilaginibacter sp. HYN0043.</title>
        <authorList>
            <person name="Kim M."/>
            <person name="Yi H."/>
        </authorList>
    </citation>
    <scope>NUCLEOTIDE SEQUENCE [LARGE SCALE GENOMIC DNA]</scope>
    <source>
        <strain evidence="10 11">HYN0043</strain>
    </source>
</reference>
<name>A0A494VVA7_9SPHI</name>
<dbReference type="Pfam" id="PF00221">
    <property type="entry name" value="Lyase_aromatic"/>
    <property type="match status" value="1"/>
</dbReference>
<dbReference type="InterPro" id="IPR001106">
    <property type="entry name" value="Aromatic_Lyase"/>
</dbReference>
<comment type="pathway">
    <text evidence="1 8">Amino-acid degradation; L-histidine degradation into L-glutamate; N-formimidoyl-L-glutamate from L-histidine: step 1/3.</text>
</comment>
<dbReference type="FunFam" id="1.20.200.10:FF:000003">
    <property type="entry name" value="Histidine ammonia-lyase"/>
    <property type="match status" value="1"/>
</dbReference>
<evidence type="ECO:0000256" key="2">
    <source>
        <dbReference type="ARBA" id="ARBA00012994"/>
    </source>
</evidence>
<dbReference type="InterPro" id="IPR005921">
    <property type="entry name" value="HutH"/>
</dbReference>
<dbReference type="GO" id="GO:0019557">
    <property type="term" value="P:L-histidine catabolic process to glutamate and formate"/>
    <property type="evidence" value="ECO:0007669"/>
    <property type="project" value="UniProtKB-UniPathway"/>
</dbReference>
<dbReference type="FunFam" id="1.10.275.10:FF:000005">
    <property type="entry name" value="Histidine ammonia-lyase"/>
    <property type="match status" value="1"/>
</dbReference>
<evidence type="ECO:0000256" key="6">
    <source>
        <dbReference type="NCBIfam" id="TIGR01225"/>
    </source>
</evidence>
<evidence type="ECO:0000313" key="11">
    <source>
        <dbReference type="Proteomes" id="UP000270046"/>
    </source>
</evidence>
<keyword evidence="4 7" id="KW-0456">Lyase</keyword>
<dbReference type="RefSeq" id="WP_119410972.1">
    <property type="nucleotide sequence ID" value="NZ_CP032869.1"/>
</dbReference>
<dbReference type="CDD" id="cd00332">
    <property type="entry name" value="PAL-HAL"/>
    <property type="match status" value="1"/>
</dbReference>
<comment type="similarity">
    <text evidence="7">Belongs to the PAL/histidase family.</text>
</comment>
<dbReference type="InterPro" id="IPR024083">
    <property type="entry name" value="Fumarase/histidase_N"/>
</dbReference>
<dbReference type="AlphaFoldDB" id="A0A494VVA7"/>
<dbReference type="PANTHER" id="PTHR10362">
    <property type="entry name" value="HISTIDINE AMMONIA-LYASE"/>
    <property type="match status" value="1"/>
</dbReference>
<dbReference type="InterPro" id="IPR008948">
    <property type="entry name" value="L-Aspartase-like"/>
</dbReference>
<accession>A0A494VVA7</accession>
<dbReference type="Proteomes" id="UP000270046">
    <property type="component" value="Chromosome"/>
</dbReference>
<dbReference type="SUPFAM" id="SSF48557">
    <property type="entry name" value="L-aspartase-like"/>
    <property type="match status" value="1"/>
</dbReference>
<evidence type="ECO:0000256" key="3">
    <source>
        <dbReference type="ARBA" id="ARBA00022808"/>
    </source>
</evidence>
<dbReference type="KEGG" id="muh:HYN43_019745"/>
<dbReference type="UniPathway" id="UPA00379">
    <property type="reaction ID" value="UER00549"/>
</dbReference>
<comment type="catalytic activity">
    <reaction evidence="5 8">
        <text>L-histidine = trans-urocanate + NH4(+)</text>
        <dbReference type="Rhea" id="RHEA:21232"/>
        <dbReference type="ChEBI" id="CHEBI:17771"/>
        <dbReference type="ChEBI" id="CHEBI:28938"/>
        <dbReference type="ChEBI" id="CHEBI:57595"/>
        <dbReference type="EC" id="4.3.1.3"/>
    </reaction>
</comment>
<comment type="subcellular location">
    <subcellularLocation>
        <location evidence="9">Cytoplasm</location>
    </subcellularLocation>
</comment>
<evidence type="ECO:0000256" key="1">
    <source>
        <dbReference type="ARBA" id="ARBA00005113"/>
    </source>
</evidence>
<dbReference type="GO" id="GO:0005737">
    <property type="term" value="C:cytoplasm"/>
    <property type="evidence" value="ECO:0007669"/>
    <property type="project" value="UniProtKB-SubCell"/>
</dbReference>
<evidence type="ECO:0000256" key="7">
    <source>
        <dbReference type="RuleBase" id="RU003954"/>
    </source>
</evidence>
<organism evidence="10 11">
    <name type="scientific">Mucilaginibacter celer</name>
    <dbReference type="NCBI Taxonomy" id="2305508"/>
    <lineage>
        <taxon>Bacteria</taxon>
        <taxon>Pseudomonadati</taxon>
        <taxon>Bacteroidota</taxon>
        <taxon>Sphingobacteriia</taxon>
        <taxon>Sphingobacteriales</taxon>
        <taxon>Sphingobacteriaceae</taxon>
        <taxon>Mucilaginibacter</taxon>
    </lineage>
</organism>
<gene>
    <name evidence="10" type="primary">hutH</name>
    <name evidence="10" type="ORF">HYN43_019745</name>
</gene>
<proteinExistence type="inferred from homology"/>
<dbReference type="OrthoDB" id="9806955at2"/>
<dbReference type="EC" id="4.3.1.3" evidence="2 6"/>
<evidence type="ECO:0000256" key="5">
    <source>
        <dbReference type="ARBA" id="ARBA00049269"/>
    </source>
</evidence>
<dbReference type="NCBIfam" id="NF006871">
    <property type="entry name" value="PRK09367.1"/>
    <property type="match status" value="1"/>
</dbReference>
<dbReference type="Gene3D" id="1.20.200.10">
    <property type="entry name" value="Fumarase/aspartase (Central domain)"/>
    <property type="match status" value="1"/>
</dbReference>
<dbReference type="PROSITE" id="PS00488">
    <property type="entry name" value="PAL_HISTIDASE"/>
    <property type="match status" value="1"/>
</dbReference>
<protein>
    <recommendedName>
        <fullName evidence="2 6">Histidine ammonia-lyase</fullName>
        <ecNumber evidence="2 6">4.3.1.3</ecNumber>
    </recommendedName>
</protein>
<sequence length="519" mass="56707">MKSTFNYGTDHLTVGICLDIAAGKTKGIINSEATEMIKASWGAVKKIVHDHHPVYGINTGFGPLCDTRISEEDTSLLQSNILKSHSVGVGKPIPQEIAKLMMITKVHALAQGYSGIALSTLERIIWHIDNDIIPVVPEKGSVGASGDLAPLSHLFLPLISLGEVFEKGERLPAGQVLNKHGLKPLSLGPKEGLALINGTQFILSFAIKAVQRFDAALNRADLIGAMSLEGLMGSIRPFDERLHNIRPFKGTRMVARRLFTLLDGSEINSSHISCDRVQDPYSLRCMPQVHGASRNAWLHLKELTEIELNSVTDNPVIFNADDTISGGNFHGQPLALPLDYATTAAAEIGNIADRRCYLMSEGRYGLPKLLTHDAGLNSGLMIPQYTTAALVTENKTLCFPASADSVPTSLGQEDHVSMGSISGRKLHQVIDNIEHIQAIELLYAAQAMDFRRPLRSTPVIEACHQLVRRHVDFIQDDRVFADDINNLYKLITDGSLLKTANEAAIAHQIDLSHDEFGIY</sequence>
<dbReference type="EMBL" id="CP032869">
    <property type="protein sequence ID" value="AYL97400.1"/>
    <property type="molecule type" value="Genomic_DNA"/>
</dbReference>
<dbReference type="GO" id="GO:0019556">
    <property type="term" value="P:L-histidine catabolic process to glutamate and formamide"/>
    <property type="evidence" value="ECO:0007669"/>
    <property type="project" value="UniProtKB-UniPathway"/>
</dbReference>
<evidence type="ECO:0000256" key="9">
    <source>
        <dbReference type="RuleBase" id="RU004480"/>
    </source>
</evidence>